<feature type="region of interest" description="Disordered" evidence="2">
    <location>
        <begin position="180"/>
        <end position="201"/>
    </location>
</feature>
<dbReference type="InParanoid" id="E9GUI5"/>
<gene>
    <name evidence="3" type="ORF">DAPPUDRAFT_106761</name>
</gene>
<dbReference type="Proteomes" id="UP000000305">
    <property type="component" value="Unassembled WGS sequence"/>
</dbReference>
<organism evidence="3 4">
    <name type="scientific">Daphnia pulex</name>
    <name type="common">Water flea</name>
    <dbReference type="NCBI Taxonomy" id="6669"/>
    <lineage>
        <taxon>Eukaryota</taxon>
        <taxon>Metazoa</taxon>
        <taxon>Ecdysozoa</taxon>
        <taxon>Arthropoda</taxon>
        <taxon>Crustacea</taxon>
        <taxon>Branchiopoda</taxon>
        <taxon>Diplostraca</taxon>
        <taxon>Cladocera</taxon>
        <taxon>Anomopoda</taxon>
        <taxon>Daphniidae</taxon>
        <taxon>Daphnia</taxon>
    </lineage>
</organism>
<dbReference type="AlphaFoldDB" id="E9GUI5"/>
<evidence type="ECO:0000256" key="1">
    <source>
        <dbReference type="SAM" id="Coils"/>
    </source>
</evidence>
<name>E9GUI5_DAPPU</name>
<feature type="coiled-coil region" evidence="1">
    <location>
        <begin position="207"/>
        <end position="234"/>
    </location>
</feature>
<dbReference type="PhylomeDB" id="E9GUI5"/>
<sequence length="259" mass="29492">MEVDEQPTLSVNEQIEAAAASEAAAAAADEAAYNLRPRPRLPDTDDAAFLLARRSNTIIHAMELLQEPPSQSYPQSRLAFTCVREITIDKSAEPAQPEENIEVEDVEVEIIAEKIISEWRQLHQNLMQTSPASPDERRKEGEEPTQGPALPPIRMKKRSAYTTDQEVEEIMKHQGSWDIVDPQPAEKKSKRHQEGPFEVEDSLPEHLKELRRTLTRLRETEKQARRNLDQVRRLAYDADLIQIGIQQLVGERMLESDSD</sequence>
<keyword evidence="4" id="KW-1185">Reference proteome</keyword>
<proteinExistence type="predicted"/>
<protein>
    <submittedName>
        <fullName evidence="3">Uncharacterized protein</fullName>
    </submittedName>
</protein>
<feature type="compositionally biased region" description="Basic and acidic residues" evidence="2">
    <location>
        <begin position="184"/>
        <end position="195"/>
    </location>
</feature>
<reference evidence="3 4" key="1">
    <citation type="journal article" date="2011" name="Science">
        <title>The ecoresponsive genome of Daphnia pulex.</title>
        <authorList>
            <person name="Colbourne J.K."/>
            <person name="Pfrender M.E."/>
            <person name="Gilbert D."/>
            <person name="Thomas W.K."/>
            <person name="Tucker A."/>
            <person name="Oakley T.H."/>
            <person name="Tokishita S."/>
            <person name="Aerts A."/>
            <person name="Arnold G.J."/>
            <person name="Basu M.K."/>
            <person name="Bauer D.J."/>
            <person name="Caceres C.E."/>
            <person name="Carmel L."/>
            <person name="Casola C."/>
            <person name="Choi J.H."/>
            <person name="Detter J.C."/>
            <person name="Dong Q."/>
            <person name="Dusheyko S."/>
            <person name="Eads B.D."/>
            <person name="Frohlich T."/>
            <person name="Geiler-Samerotte K.A."/>
            <person name="Gerlach D."/>
            <person name="Hatcher P."/>
            <person name="Jogdeo S."/>
            <person name="Krijgsveld J."/>
            <person name="Kriventseva E.V."/>
            <person name="Kultz D."/>
            <person name="Laforsch C."/>
            <person name="Lindquist E."/>
            <person name="Lopez J."/>
            <person name="Manak J.R."/>
            <person name="Muller J."/>
            <person name="Pangilinan J."/>
            <person name="Patwardhan R.P."/>
            <person name="Pitluck S."/>
            <person name="Pritham E.J."/>
            <person name="Rechtsteiner A."/>
            <person name="Rho M."/>
            <person name="Rogozin I.B."/>
            <person name="Sakarya O."/>
            <person name="Salamov A."/>
            <person name="Schaack S."/>
            <person name="Shapiro H."/>
            <person name="Shiga Y."/>
            <person name="Skalitzky C."/>
            <person name="Smith Z."/>
            <person name="Souvorov A."/>
            <person name="Sung W."/>
            <person name="Tang Z."/>
            <person name="Tsuchiya D."/>
            <person name="Tu H."/>
            <person name="Vos H."/>
            <person name="Wang M."/>
            <person name="Wolf Y.I."/>
            <person name="Yamagata H."/>
            <person name="Yamada T."/>
            <person name="Ye Y."/>
            <person name="Shaw J.R."/>
            <person name="Andrews J."/>
            <person name="Crease T.J."/>
            <person name="Tang H."/>
            <person name="Lucas S.M."/>
            <person name="Robertson H.M."/>
            <person name="Bork P."/>
            <person name="Koonin E.V."/>
            <person name="Zdobnov E.M."/>
            <person name="Grigoriev I.V."/>
            <person name="Lynch M."/>
            <person name="Boore J.L."/>
        </authorList>
    </citation>
    <scope>NUCLEOTIDE SEQUENCE [LARGE SCALE GENOMIC DNA]</scope>
</reference>
<evidence type="ECO:0000313" key="4">
    <source>
        <dbReference type="Proteomes" id="UP000000305"/>
    </source>
</evidence>
<keyword evidence="1" id="KW-0175">Coiled coil</keyword>
<dbReference type="KEGG" id="dpx:DAPPUDRAFT_106761"/>
<evidence type="ECO:0000256" key="2">
    <source>
        <dbReference type="SAM" id="MobiDB-lite"/>
    </source>
</evidence>
<feature type="region of interest" description="Disordered" evidence="2">
    <location>
        <begin position="129"/>
        <end position="158"/>
    </location>
</feature>
<dbReference type="HOGENOM" id="CLU_100736_0_0_1"/>
<evidence type="ECO:0000313" key="3">
    <source>
        <dbReference type="EMBL" id="EFX76842.1"/>
    </source>
</evidence>
<accession>E9GUI5</accession>
<dbReference type="EMBL" id="GL732566">
    <property type="protein sequence ID" value="EFX76842.1"/>
    <property type="molecule type" value="Genomic_DNA"/>
</dbReference>